<dbReference type="InterPro" id="IPR039420">
    <property type="entry name" value="WalR-like"/>
</dbReference>
<dbReference type="GO" id="GO:0000976">
    <property type="term" value="F:transcription cis-regulatory region binding"/>
    <property type="evidence" value="ECO:0007669"/>
    <property type="project" value="TreeGrafter"/>
</dbReference>
<evidence type="ECO:0000256" key="4">
    <source>
        <dbReference type="ARBA" id="ARBA00023012"/>
    </source>
</evidence>
<evidence type="ECO:0000256" key="9">
    <source>
        <dbReference type="PROSITE-ProRule" id="PRU01091"/>
    </source>
</evidence>
<accession>A0A9X0MB28</accession>
<keyword evidence="4" id="KW-0902">Two-component regulatory system</keyword>
<dbReference type="InterPro" id="IPR011006">
    <property type="entry name" value="CheY-like_superfamily"/>
</dbReference>
<dbReference type="GO" id="GO:0000156">
    <property type="term" value="F:phosphorelay response regulator activity"/>
    <property type="evidence" value="ECO:0007669"/>
    <property type="project" value="TreeGrafter"/>
</dbReference>
<dbReference type="Pfam" id="PF00486">
    <property type="entry name" value="Trans_reg_C"/>
    <property type="match status" value="1"/>
</dbReference>
<dbReference type="InterPro" id="IPR001789">
    <property type="entry name" value="Sig_transdc_resp-reg_receiver"/>
</dbReference>
<comment type="subcellular location">
    <subcellularLocation>
        <location evidence="1">Cytoplasm</location>
    </subcellularLocation>
</comment>
<dbReference type="PROSITE" id="PS51755">
    <property type="entry name" value="OMPR_PHOB"/>
    <property type="match status" value="1"/>
</dbReference>
<feature type="domain" description="OmpR/PhoB-type" evidence="11">
    <location>
        <begin position="143"/>
        <end position="242"/>
    </location>
</feature>
<keyword evidence="2" id="KW-0963">Cytoplasm</keyword>
<feature type="DNA-binding region" description="OmpR/PhoB-type" evidence="9">
    <location>
        <begin position="143"/>
        <end position="242"/>
    </location>
</feature>
<protein>
    <submittedName>
        <fullName evidence="12">PhoP family transcriptional regulator</fullName>
    </submittedName>
</protein>
<dbReference type="GO" id="GO:0005829">
    <property type="term" value="C:cytosol"/>
    <property type="evidence" value="ECO:0007669"/>
    <property type="project" value="TreeGrafter"/>
</dbReference>
<dbReference type="AlphaFoldDB" id="A0A9X0MB28"/>
<dbReference type="PANTHER" id="PTHR48111">
    <property type="entry name" value="REGULATOR OF RPOS"/>
    <property type="match status" value="1"/>
</dbReference>
<keyword evidence="3 8" id="KW-0597">Phosphoprotein</keyword>
<comment type="caution">
    <text evidence="12">The sequence shown here is derived from an EMBL/GenBank/DDBJ whole genome shotgun (WGS) entry which is preliminary data.</text>
</comment>
<keyword evidence="5" id="KW-0805">Transcription regulation</keyword>
<evidence type="ECO:0000259" key="11">
    <source>
        <dbReference type="PROSITE" id="PS51755"/>
    </source>
</evidence>
<dbReference type="Pfam" id="PF00072">
    <property type="entry name" value="Response_reg"/>
    <property type="match status" value="1"/>
</dbReference>
<dbReference type="InterPro" id="IPR016032">
    <property type="entry name" value="Sig_transdc_resp-reg_C-effctor"/>
</dbReference>
<dbReference type="FunFam" id="3.40.50.2300:FF:000001">
    <property type="entry name" value="DNA-binding response regulator PhoB"/>
    <property type="match status" value="1"/>
</dbReference>
<evidence type="ECO:0000313" key="12">
    <source>
        <dbReference type="EMBL" id="KXY28366.1"/>
    </source>
</evidence>
<sequence>MFENSDRREGEYEKNILIVDDDKDIIDLLKLFLEMENFVVIEASNGEVALKCLEENHIDLAIVDIMMPKMDGYQLIKKIRETLQFPILILSAKSQEVDKIIGLGIGADDFITKPFSALEIIARVQAHLRRSYEFNDKAVEGKEKQIHMGDLVLDHHSCTLYKSSETITLSATEYKTLTLFMGEPGRIFTKKQIFENVWSDYYCADDNTIMVHISRLREKLEDSPKNPVYIKTIRGLGYRFARKEELYEK</sequence>
<dbReference type="RefSeq" id="WP_061664349.1">
    <property type="nucleotide sequence ID" value="NZ_JBNTNR010000005.1"/>
</dbReference>
<evidence type="ECO:0000256" key="5">
    <source>
        <dbReference type="ARBA" id="ARBA00023015"/>
    </source>
</evidence>
<dbReference type="SMART" id="SM00448">
    <property type="entry name" value="REC"/>
    <property type="match status" value="1"/>
</dbReference>
<keyword evidence="7" id="KW-0804">Transcription</keyword>
<evidence type="ECO:0000256" key="2">
    <source>
        <dbReference type="ARBA" id="ARBA00022490"/>
    </source>
</evidence>
<dbReference type="FunFam" id="1.10.10.10:FF:000018">
    <property type="entry name" value="DNA-binding response regulator ResD"/>
    <property type="match status" value="1"/>
</dbReference>
<dbReference type="SUPFAM" id="SSF46894">
    <property type="entry name" value="C-terminal effector domain of the bipartite response regulators"/>
    <property type="match status" value="1"/>
</dbReference>
<dbReference type="Gene3D" id="6.10.250.690">
    <property type="match status" value="1"/>
</dbReference>
<dbReference type="Gene3D" id="3.40.50.2300">
    <property type="match status" value="1"/>
</dbReference>
<feature type="domain" description="Response regulatory" evidence="10">
    <location>
        <begin position="15"/>
        <end position="128"/>
    </location>
</feature>
<dbReference type="Proteomes" id="UP000075476">
    <property type="component" value="Unassembled WGS sequence"/>
</dbReference>
<evidence type="ECO:0000256" key="3">
    <source>
        <dbReference type="ARBA" id="ARBA00022553"/>
    </source>
</evidence>
<dbReference type="PROSITE" id="PS50110">
    <property type="entry name" value="RESPONSE_REGULATORY"/>
    <property type="match status" value="1"/>
</dbReference>
<evidence type="ECO:0000256" key="1">
    <source>
        <dbReference type="ARBA" id="ARBA00004496"/>
    </source>
</evidence>
<dbReference type="SUPFAM" id="SSF52172">
    <property type="entry name" value="CheY-like"/>
    <property type="match status" value="1"/>
</dbReference>
<organism evidence="12 13">
    <name type="scientific">Bacillus cereus</name>
    <dbReference type="NCBI Taxonomy" id="1396"/>
    <lineage>
        <taxon>Bacteria</taxon>
        <taxon>Bacillati</taxon>
        <taxon>Bacillota</taxon>
        <taxon>Bacilli</taxon>
        <taxon>Bacillales</taxon>
        <taxon>Bacillaceae</taxon>
        <taxon>Bacillus</taxon>
        <taxon>Bacillus cereus group</taxon>
    </lineage>
</organism>
<evidence type="ECO:0000259" key="10">
    <source>
        <dbReference type="PROSITE" id="PS50110"/>
    </source>
</evidence>
<dbReference type="SMART" id="SM00862">
    <property type="entry name" value="Trans_reg_C"/>
    <property type="match status" value="1"/>
</dbReference>
<dbReference type="PANTHER" id="PTHR48111:SF40">
    <property type="entry name" value="PHOSPHATE REGULON TRANSCRIPTIONAL REGULATORY PROTEIN PHOB"/>
    <property type="match status" value="1"/>
</dbReference>
<dbReference type="CDD" id="cd00383">
    <property type="entry name" value="trans_reg_C"/>
    <property type="match status" value="1"/>
</dbReference>
<dbReference type="EMBL" id="LOMO01000251">
    <property type="protein sequence ID" value="KXY28366.1"/>
    <property type="molecule type" value="Genomic_DNA"/>
</dbReference>
<name>A0A9X0MB28_BACCE</name>
<evidence type="ECO:0000256" key="7">
    <source>
        <dbReference type="ARBA" id="ARBA00023163"/>
    </source>
</evidence>
<dbReference type="CDD" id="cd17574">
    <property type="entry name" value="REC_OmpR"/>
    <property type="match status" value="1"/>
</dbReference>
<dbReference type="GO" id="GO:0006355">
    <property type="term" value="P:regulation of DNA-templated transcription"/>
    <property type="evidence" value="ECO:0007669"/>
    <property type="project" value="InterPro"/>
</dbReference>
<gene>
    <name evidence="12" type="ORF">AT268_15765</name>
</gene>
<proteinExistence type="predicted"/>
<dbReference type="InterPro" id="IPR001867">
    <property type="entry name" value="OmpR/PhoB-type_DNA-bd"/>
</dbReference>
<dbReference type="InterPro" id="IPR036388">
    <property type="entry name" value="WH-like_DNA-bd_sf"/>
</dbReference>
<keyword evidence="6 9" id="KW-0238">DNA-binding</keyword>
<evidence type="ECO:0000313" key="13">
    <source>
        <dbReference type="Proteomes" id="UP000075476"/>
    </source>
</evidence>
<dbReference type="GO" id="GO:0032993">
    <property type="term" value="C:protein-DNA complex"/>
    <property type="evidence" value="ECO:0007669"/>
    <property type="project" value="TreeGrafter"/>
</dbReference>
<reference evidence="12 13" key="1">
    <citation type="submission" date="2015-12" db="EMBL/GenBank/DDBJ databases">
        <title>Bacillus cereus Group isolate.</title>
        <authorList>
            <person name="Kovac J."/>
        </authorList>
    </citation>
    <scope>NUCLEOTIDE SEQUENCE [LARGE SCALE GENOMIC DNA]</scope>
    <source>
        <strain evidence="12 13">FSL K6-0073</strain>
    </source>
</reference>
<evidence type="ECO:0000256" key="8">
    <source>
        <dbReference type="PROSITE-ProRule" id="PRU00169"/>
    </source>
</evidence>
<evidence type="ECO:0000256" key="6">
    <source>
        <dbReference type="ARBA" id="ARBA00023125"/>
    </source>
</evidence>
<feature type="modified residue" description="4-aspartylphosphate" evidence="8">
    <location>
        <position position="64"/>
    </location>
</feature>
<dbReference type="Gene3D" id="1.10.10.10">
    <property type="entry name" value="Winged helix-like DNA-binding domain superfamily/Winged helix DNA-binding domain"/>
    <property type="match status" value="1"/>
</dbReference>